<evidence type="ECO:0000256" key="6">
    <source>
        <dbReference type="ARBA" id="ARBA00023136"/>
    </source>
</evidence>
<dbReference type="PANTHER" id="PTHR21137">
    <property type="entry name" value="ODORANT RECEPTOR"/>
    <property type="match status" value="1"/>
</dbReference>
<dbReference type="Pfam" id="PF02949">
    <property type="entry name" value="7tm_6"/>
    <property type="match status" value="1"/>
</dbReference>
<feature type="transmembrane region" description="Helical" evidence="9">
    <location>
        <begin position="33"/>
        <end position="49"/>
    </location>
</feature>
<evidence type="ECO:0000256" key="7">
    <source>
        <dbReference type="ARBA" id="ARBA00023170"/>
    </source>
</evidence>
<dbReference type="GeneID" id="108625197"/>
<dbReference type="GO" id="GO:0005549">
    <property type="term" value="F:odorant binding"/>
    <property type="evidence" value="ECO:0007669"/>
    <property type="project" value="InterPro"/>
</dbReference>
<dbReference type="GO" id="GO:0004984">
    <property type="term" value="F:olfactory receptor activity"/>
    <property type="evidence" value="ECO:0007669"/>
    <property type="project" value="InterPro"/>
</dbReference>
<name>A0AAJ7S1C1_9HYME</name>
<comment type="similarity">
    <text evidence="9">Belongs to the insect chemoreceptor superfamily. Heteromeric odorant receptor channel (TC 1.A.69) family.</text>
</comment>
<feature type="transmembrane region" description="Helical" evidence="9">
    <location>
        <begin position="242"/>
        <end position="267"/>
    </location>
</feature>
<evidence type="ECO:0000256" key="1">
    <source>
        <dbReference type="ARBA" id="ARBA00004141"/>
    </source>
</evidence>
<dbReference type="RefSeq" id="XP_026669569.1">
    <property type="nucleotide sequence ID" value="XM_026813768.1"/>
</dbReference>
<evidence type="ECO:0000256" key="5">
    <source>
        <dbReference type="ARBA" id="ARBA00022989"/>
    </source>
</evidence>
<keyword evidence="8 9" id="KW-0807">Transducer</keyword>
<feature type="transmembrane region" description="Helical" evidence="9">
    <location>
        <begin position="279"/>
        <end position="301"/>
    </location>
</feature>
<keyword evidence="6 9" id="KW-0472">Membrane</keyword>
<proteinExistence type="inferred from homology"/>
<dbReference type="GO" id="GO:0005886">
    <property type="term" value="C:plasma membrane"/>
    <property type="evidence" value="ECO:0007669"/>
    <property type="project" value="UniProtKB-SubCell"/>
</dbReference>
<dbReference type="GO" id="GO:0007165">
    <property type="term" value="P:signal transduction"/>
    <property type="evidence" value="ECO:0007669"/>
    <property type="project" value="UniProtKB-KW"/>
</dbReference>
<organism evidence="10 11">
    <name type="scientific">Ceratina calcarata</name>
    <dbReference type="NCBI Taxonomy" id="156304"/>
    <lineage>
        <taxon>Eukaryota</taxon>
        <taxon>Metazoa</taxon>
        <taxon>Ecdysozoa</taxon>
        <taxon>Arthropoda</taxon>
        <taxon>Hexapoda</taxon>
        <taxon>Insecta</taxon>
        <taxon>Pterygota</taxon>
        <taxon>Neoptera</taxon>
        <taxon>Endopterygota</taxon>
        <taxon>Hymenoptera</taxon>
        <taxon>Apocrita</taxon>
        <taxon>Aculeata</taxon>
        <taxon>Apoidea</taxon>
        <taxon>Anthophila</taxon>
        <taxon>Apidae</taxon>
        <taxon>Ceratina</taxon>
        <taxon>Zadontomerus</taxon>
    </lineage>
</organism>
<comment type="subcellular location">
    <subcellularLocation>
        <location evidence="9">Cell membrane</location>
        <topology evidence="9">Multi-pass membrane protein</topology>
    </subcellularLocation>
    <subcellularLocation>
        <location evidence="1">Membrane</location>
        <topology evidence="1">Multi-pass membrane protein</topology>
    </subcellularLocation>
</comment>
<keyword evidence="2 9" id="KW-0716">Sensory transduction</keyword>
<gene>
    <name evidence="11" type="primary">LOC108625197</name>
</gene>
<dbReference type="KEGG" id="ccal:108625197"/>
<comment type="caution">
    <text evidence="9">Lacks conserved residue(s) required for the propagation of feature annotation.</text>
</comment>
<keyword evidence="5 9" id="KW-1133">Transmembrane helix</keyword>
<reference evidence="11" key="1">
    <citation type="submission" date="2025-08" db="UniProtKB">
        <authorList>
            <consortium name="RefSeq"/>
        </authorList>
    </citation>
    <scope>IDENTIFICATION</scope>
    <source>
        <tissue evidence="11">Whole body</tissue>
    </source>
</reference>
<feature type="transmembrane region" description="Helical" evidence="9">
    <location>
        <begin position="83"/>
        <end position="104"/>
    </location>
</feature>
<accession>A0AAJ7S1C1</accession>
<evidence type="ECO:0000256" key="3">
    <source>
        <dbReference type="ARBA" id="ARBA00022692"/>
    </source>
</evidence>
<feature type="transmembrane region" description="Helical" evidence="9">
    <location>
        <begin position="56"/>
        <end position="77"/>
    </location>
</feature>
<evidence type="ECO:0000256" key="8">
    <source>
        <dbReference type="ARBA" id="ARBA00023224"/>
    </source>
</evidence>
<evidence type="ECO:0000256" key="9">
    <source>
        <dbReference type="RuleBase" id="RU351113"/>
    </source>
</evidence>
<keyword evidence="7 9" id="KW-0675">Receptor</keyword>
<evidence type="ECO:0000313" key="10">
    <source>
        <dbReference type="Proteomes" id="UP000694925"/>
    </source>
</evidence>
<protein>
    <recommendedName>
        <fullName evidence="9">Odorant receptor</fullName>
    </recommendedName>
</protein>
<dbReference type="Proteomes" id="UP000694925">
    <property type="component" value="Unplaced"/>
</dbReference>
<evidence type="ECO:0000256" key="2">
    <source>
        <dbReference type="ARBA" id="ARBA00022606"/>
    </source>
</evidence>
<sequence>MNMHGCSLHYRTDQSRNLNYEQVFFYMTKHNKWILNSIGIWPAVLLGIGKYLPNIAIVISNLILSFTLLQCILHIVFEQKNPLLRLKILGLTAFSFISMLKYWALTLRKNKIKRCIEQLRTDWKQVELREDRDLMLRYGKIGRNLSVSSVVFIGLLDVQKSPVYELVYVLQCVCGYVFDTVTASVCGLAALFVTHACGQIDIVMARLNDLVDGKLAREISNPHTRLMEIVERHMKVLRFSTTVEAVLSEVCFLEFVGTTFVICLLEFYCLTDWRQNDIISLITYTLLLISLTFNIFLLCYISDLLIEKSTNVGKSCCMIDWYELPNSTIRGLILIIAISKNPAKITAGNIADLSLSTFANILKTSFAYLNFLQTATV</sequence>
<keyword evidence="4 9" id="KW-0552">Olfaction</keyword>
<dbReference type="InterPro" id="IPR004117">
    <property type="entry name" value="7tm6_olfct_rcpt"/>
</dbReference>
<keyword evidence="3 9" id="KW-0812">Transmembrane</keyword>
<dbReference type="AlphaFoldDB" id="A0AAJ7S1C1"/>
<evidence type="ECO:0000256" key="4">
    <source>
        <dbReference type="ARBA" id="ARBA00022725"/>
    </source>
</evidence>
<evidence type="ECO:0000313" key="11">
    <source>
        <dbReference type="RefSeq" id="XP_026669569.1"/>
    </source>
</evidence>
<dbReference type="PANTHER" id="PTHR21137:SF42">
    <property type="entry name" value="ODORANT RECEPTOR 83A"/>
    <property type="match status" value="1"/>
</dbReference>
<keyword evidence="10" id="KW-1185">Reference proteome</keyword>